<sequence length="360" mass="39015">MNLLRKTNYIHTCASEGNGLKSILLLLFSVTMCMRHMRKNIPRRLLMAIICMMIGIVIPLSPAISHAEGGGINVPSVDDHFYKPKEGPKPEEQKKINDENTKVETPEQKQQPQSKNEKKNDGPDPWTVMKFVINDFAKEQAASIEPYLYNPIDEISPKGAVYGNIVKIPRSAMGNLVFKDGSAGKIFIDTWDGAEKGKEVWDKYKDLRTIQSLERQLVSANTSLTQAAEIQSQIGKLSSVSKLSKGLGWVGIGVAAIDTGNNLIDTYKNWKAGKGAEARDAAIKAVGSFGEGLISAGVLMGPTPWGIGLAAAGTVLWAGSAIWTHREGIKKMAQGAVDLAKKGVNAVKNGVKSAWNKLFG</sequence>
<dbReference type="EMBL" id="JAECVU010000001">
    <property type="protein sequence ID" value="MBH8587475.1"/>
    <property type="molecule type" value="Genomic_DNA"/>
</dbReference>
<evidence type="ECO:0000256" key="2">
    <source>
        <dbReference type="SAM" id="Phobius"/>
    </source>
</evidence>
<keyword evidence="2" id="KW-0472">Membrane</keyword>
<reference evidence="3 4" key="1">
    <citation type="submission" date="2020-12" db="EMBL/GenBank/DDBJ databases">
        <title>WGS of Thermoactinomyces spp.</title>
        <authorList>
            <person name="Cheng K."/>
        </authorList>
    </citation>
    <scope>NUCLEOTIDE SEQUENCE [LARGE SCALE GENOMIC DNA]</scope>
    <source>
        <strain evidence="4">CICC 10650\ACCC 41061</strain>
    </source>
</reference>
<evidence type="ECO:0000256" key="1">
    <source>
        <dbReference type="SAM" id="MobiDB-lite"/>
    </source>
</evidence>
<keyword evidence="2" id="KW-0812">Transmembrane</keyword>
<keyword evidence="4" id="KW-1185">Reference proteome</keyword>
<dbReference type="Proteomes" id="UP000641910">
    <property type="component" value="Unassembled WGS sequence"/>
</dbReference>
<evidence type="ECO:0000313" key="4">
    <source>
        <dbReference type="Proteomes" id="UP000641910"/>
    </source>
</evidence>
<comment type="caution">
    <text evidence="3">The sequence shown here is derived from an EMBL/GenBank/DDBJ whole genome shotgun (WGS) entry which is preliminary data.</text>
</comment>
<gene>
    <name evidence="3" type="ORF">I8U22_01395</name>
</gene>
<feature type="transmembrane region" description="Helical" evidence="2">
    <location>
        <begin position="45"/>
        <end position="64"/>
    </location>
</feature>
<feature type="compositionally biased region" description="Basic and acidic residues" evidence="1">
    <location>
        <begin position="77"/>
        <end position="107"/>
    </location>
</feature>
<name>A0ABS0QDZ4_THEVU</name>
<evidence type="ECO:0000313" key="3">
    <source>
        <dbReference type="EMBL" id="MBH8587475.1"/>
    </source>
</evidence>
<dbReference type="RefSeq" id="WP_121874034.1">
    <property type="nucleotide sequence ID" value="NZ_JACEIS010000001.1"/>
</dbReference>
<keyword evidence="2" id="KW-1133">Transmembrane helix</keyword>
<organism evidence="3 4">
    <name type="scientific">Thermoactinomyces vulgaris</name>
    <dbReference type="NCBI Taxonomy" id="2026"/>
    <lineage>
        <taxon>Bacteria</taxon>
        <taxon>Bacillati</taxon>
        <taxon>Bacillota</taxon>
        <taxon>Bacilli</taxon>
        <taxon>Bacillales</taxon>
        <taxon>Thermoactinomycetaceae</taxon>
        <taxon>Thermoactinomyces</taxon>
    </lineage>
</organism>
<proteinExistence type="predicted"/>
<feature type="region of interest" description="Disordered" evidence="1">
    <location>
        <begin position="75"/>
        <end position="124"/>
    </location>
</feature>
<protein>
    <submittedName>
        <fullName evidence="3">Uncharacterized protein</fullName>
    </submittedName>
</protein>
<accession>A0ABS0QDZ4</accession>